<comment type="subcellular location">
    <subcellularLocation>
        <location evidence="1">Nucleus</location>
    </subcellularLocation>
</comment>
<dbReference type="PANTHER" id="PTHR46910:SF3">
    <property type="entry name" value="HALOTOLERANCE PROTEIN 9-RELATED"/>
    <property type="match status" value="1"/>
</dbReference>
<comment type="caution">
    <text evidence="6">The sequence shown here is derived from an EMBL/GenBank/DDBJ whole genome shotgun (WGS) entry which is preliminary data.</text>
</comment>
<evidence type="ECO:0000256" key="1">
    <source>
        <dbReference type="ARBA" id="ARBA00004123"/>
    </source>
</evidence>
<dbReference type="InterPro" id="IPR036864">
    <property type="entry name" value="Zn2-C6_fun-type_DNA-bd_sf"/>
</dbReference>
<dbReference type="CDD" id="cd12148">
    <property type="entry name" value="fungal_TF_MHR"/>
    <property type="match status" value="1"/>
</dbReference>
<evidence type="ECO:0000259" key="5">
    <source>
        <dbReference type="Pfam" id="PF04082"/>
    </source>
</evidence>
<dbReference type="InterPro" id="IPR007219">
    <property type="entry name" value="XnlR_reg_dom"/>
</dbReference>
<protein>
    <recommendedName>
        <fullName evidence="5">Xylanolytic transcriptional activator regulatory domain-containing protein</fullName>
    </recommendedName>
</protein>
<dbReference type="Gene3D" id="4.10.240.10">
    <property type="entry name" value="Zn(2)-C6 fungal-type DNA-binding domain"/>
    <property type="match status" value="1"/>
</dbReference>
<reference evidence="6 7" key="1">
    <citation type="submission" date="2019-06" db="EMBL/GenBank/DDBJ databases">
        <authorList>
            <person name="Broberg M."/>
        </authorList>
    </citation>
    <scope>NUCLEOTIDE SEQUENCE [LARGE SCALE GENOMIC DNA]</scope>
</reference>
<dbReference type="CDD" id="cd00067">
    <property type="entry name" value="GAL4"/>
    <property type="match status" value="1"/>
</dbReference>
<sequence length="347" mass="38329">MPPSNPGQTVRKKATEACERCREKRIRVCGSSLVLVTQRGQCNGTQPCDQCKKKESICVFALPPVTAKGHEALAEKLDAILARLDRIEHGLVQTILFNGPHEPGAAPTVSLSKTCAGDSRPATTNQLFSAEMSPTGFAQLNKQTGCFEYYGGTSTFVIASVLAKRVGQLEEVVDSSAKKRCLDHGDDFLISRSDTPRSLGLEELPGFCDYVAPPDALRHDRSIRSCVADRHLDSFFQTIHIFIPLFYEPKFRERYGSIRALFGDHRLFSPATEDRTRPQFVCLLYAVLALGALYEPEREDSSSWASWYFAEAQSMLGRLLEATNLQLVQAALLLVSANNLSAGETYM</sequence>
<accession>A0ABY6TYK8</accession>
<dbReference type="Proteomes" id="UP000766486">
    <property type="component" value="Unassembled WGS sequence"/>
</dbReference>
<dbReference type="InterPro" id="IPR001138">
    <property type="entry name" value="Zn2Cys6_DnaBD"/>
</dbReference>
<gene>
    <name evidence="6" type="ORF">CLO192961_LOCUS92926</name>
</gene>
<evidence type="ECO:0000256" key="2">
    <source>
        <dbReference type="ARBA" id="ARBA00022723"/>
    </source>
</evidence>
<dbReference type="EMBL" id="CABFNS010000670">
    <property type="protein sequence ID" value="VUC22717.1"/>
    <property type="molecule type" value="Genomic_DNA"/>
</dbReference>
<feature type="domain" description="Xylanolytic transcriptional activator regulatory" evidence="5">
    <location>
        <begin position="232"/>
        <end position="334"/>
    </location>
</feature>
<dbReference type="PANTHER" id="PTHR46910">
    <property type="entry name" value="TRANSCRIPTION FACTOR PDR1"/>
    <property type="match status" value="1"/>
</dbReference>
<name>A0ABY6TYK8_BIOOC</name>
<keyword evidence="3" id="KW-0238">DNA-binding</keyword>
<dbReference type="InterPro" id="IPR050987">
    <property type="entry name" value="AtrR-like"/>
</dbReference>
<evidence type="ECO:0000256" key="3">
    <source>
        <dbReference type="ARBA" id="ARBA00023125"/>
    </source>
</evidence>
<evidence type="ECO:0000256" key="4">
    <source>
        <dbReference type="ARBA" id="ARBA00023242"/>
    </source>
</evidence>
<evidence type="ECO:0000313" key="7">
    <source>
        <dbReference type="Proteomes" id="UP000766486"/>
    </source>
</evidence>
<proteinExistence type="predicted"/>
<keyword evidence="4" id="KW-0539">Nucleus</keyword>
<organism evidence="6 7">
    <name type="scientific">Bionectria ochroleuca</name>
    <name type="common">Gliocladium roseum</name>
    <dbReference type="NCBI Taxonomy" id="29856"/>
    <lineage>
        <taxon>Eukaryota</taxon>
        <taxon>Fungi</taxon>
        <taxon>Dikarya</taxon>
        <taxon>Ascomycota</taxon>
        <taxon>Pezizomycotina</taxon>
        <taxon>Sordariomycetes</taxon>
        <taxon>Hypocreomycetidae</taxon>
        <taxon>Hypocreales</taxon>
        <taxon>Bionectriaceae</taxon>
        <taxon>Clonostachys</taxon>
    </lineage>
</organism>
<dbReference type="Pfam" id="PF04082">
    <property type="entry name" value="Fungal_trans"/>
    <property type="match status" value="1"/>
</dbReference>
<keyword evidence="2" id="KW-0479">Metal-binding</keyword>
<keyword evidence="7" id="KW-1185">Reference proteome</keyword>
<evidence type="ECO:0000313" key="6">
    <source>
        <dbReference type="EMBL" id="VUC22717.1"/>
    </source>
</evidence>